<name>A0A402BFH8_9CHLR</name>
<dbReference type="PANTHER" id="PTHR30348:SF4">
    <property type="entry name" value="DUF72 DOMAIN-CONTAINING PROTEIN"/>
    <property type="match status" value="1"/>
</dbReference>
<reference evidence="2" key="1">
    <citation type="submission" date="2018-12" db="EMBL/GenBank/DDBJ databases">
        <title>Tengunoibacter tsumagoiensis gen. nov., sp. nov., Dictyobacter kobayashii sp. nov., D. alpinus sp. nov., and D. joshuensis sp. nov. and description of Dictyobacteraceae fam. nov. within the order Ktedonobacterales isolated from Tengu-no-mugimeshi.</title>
        <authorList>
            <person name="Wang C.M."/>
            <person name="Zheng Y."/>
            <person name="Sakai Y."/>
            <person name="Toyoda A."/>
            <person name="Minakuchi Y."/>
            <person name="Abe K."/>
            <person name="Yokota A."/>
            <person name="Yabe S."/>
        </authorList>
    </citation>
    <scope>NUCLEOTIDE SEQUENCE [LARGE SCALE GENOMIC DNA]</scope>
    <source>
        <strain evidence="2">Uno16</strain>
    </source>
</reference>
<proteinExistence type="predicted"/>
<dbReference type="Gene3D" id="3.20.20.410">
    <property type="entry name" value="Protein of unknown function UPF0759"/>
    <property type="match status" value="1"/>
</dbReference>
<evidence type="ECO:0000313" key="2">
    <source>
        <dbReference type="Proteomes" id="UP000287171"/>
    </source>
</evidence>
<sequence length="255" mass="29192">MSKRMIWIGTSGWIYAHWKERFYPHKLPAREHLSFYAQHFATVEFNRSFYRLPTHEQFAALYQQTREHPGFRFAVKGSRYLTHMKKLHDPEEPLQRLITAAQGLNGQLGPFLYQLPPHWHVDLARLSHFVTLLPHTYQAAIEFRDPSWLDADHFSQVARILEDAGCALALAVGGTLPTPLDLPAVGSFGYVRFHNGSQGVGLTEDELSFWANRLTKEAQQGREIYVYFNNDADAHAIHNALQLRRMVGSLAAQPT</sequence>
<organism evidence="1 2">
    <name type="scientific">Dictyobacter alpinus</name>
    <dbReference type="NCBI Taxonomy" id="2014873"/>
    <lineage>
        <taxon>Bacteria</taxon>
        <taxon>Bacillati</taxon>
        <taxon>Chloroflexota</taxon>
        <taxon>Ktedonobacteria</taxon>
        <taxon>Ktedonobacterales</taxon>
        <taxon>Dictyobacteraceae</taxon>
        <taxon>Dictyobacter</taxon>
    </lineage>
</organism>
<dbReference type="InterPro" id="IPR002763">
    <property type="entry name" value="DUF72"/>
</dbReference>
<dbReference type="EMBL" id="BIFT01000002">
    <property type="protein sequence ID" value="GCE30145.1"/>
    <property type="molecule type" value="Genomic_DNA"/>
</dbReference>
<dbReference type="Proteomes" id="UP000287171">
    <property type="component" value="Unassembled WGS sequence"/>
</dbReference>
<accession>A0A402BFH8</accession>
<keyword evidence="2" id="KW-1185">Reference proteome</keyword>
<dbReference type="GO" id="GO:0016301">
    <property type="term" value="F:kinase activity"/>
    <property type="evidence" value="ECO:0007669"/>
    <property type="project" value="UniProtKB-KW"/>
</dbReference>
<dbReference type="InterPro" id="IPR036520">
    <property type="entry name" value="UPF0759_sf"/>
</dbReference>
<gene>
    <name evidence="1" type="ORF">KDA_56290</name>
</gene>
<dbReference type="Pfam" id="PF01904">
    <property type="entry name" value="DUF72"/>
    <property type="match status" value="1"/>
</dbReference>
<comment type="caution">
    <text evidence="1">The sequence shown here is derived from an EMBL/GenBank/DDBJ whole genome shotgun (WGS) entry which is preliminary data.</text>
</comment>
<dbReference type="AlphaFoldDB" id="A0A402BFH8"/>
<dbReference type="SUPFAM" id="SSF117396">
    <property type="entry name" value="TM1631-like"/>
    <property type="match status" value="1"/>
</dbReference>
<keyword evidence="1" id="KW-0418">Kinase</keyword>
<keyword evidence="1" id="KW-0808">Transferase</keyword>
<protein>
    <submittedName>
        <fullName evidence="1">Histidine kinase</fullName>
    </submittedName>
</protein>
<evidence type="ECO:0000313" key="1">
    <source>
        <dbReference type="EMBL" id="GCE30145.1"/>
    </source>
</evidence>
<dbReference type="PANTHER" id="PTHR30348">
    <property type="entry name" value="UNCHARACTERIZED PROTEIN YECE"/>
    <property type="match status" value="1"/>
</dbReference>